<evidence type="ECO:0000256" key="1">
    <source>
        <dbReference type="ARBA" id="ARBA00004141"/>
    </source>
</evidence>
<dbReference type="SMR" id="A0A1J0MXF3"/>
<sequence length="467" mass="50670">MLLTILAYAMIIIFMYVVMTKKMSPLSALVMIPLVFTIIAILTGSAEFASDPAFVKSLGDAKLPNNITAIGPMVLYGVNQTAKTGIMLLFAILYFSIMLDTGLFDPITAKMIRFAKGDPMKVLMATAIVSGAVSLNGDGTTTTLIVVSAFLPIYQKLNMKVMNLGVLLILQNTIMNLLPWGGPTARAMSVLNVGPEILGYLAPGMILSLLYVIFIVAPSMGRKERQRLGITTLTEEELQKLTTISNPDKESIRRPHLFAFNALLTILLITWLVAGSFHKAITIPSLLLFAVGTIIALMVNYPNLKDQSKRIGENSGDAVQVVILVFAAGIFMGLFQGSGMANALAQSFTTIIPKQLGGFWGLIIALLSAPGTFFLSNDGFYYGIMPVLAQTGAQYGFDNMSMALASLMGQAFHLLSPLVAFIYLLLRLTDLDMGEWQRTAGKYALGIFIIFIVTIILLGHMPIYIPQ</sequence>
<evidence type="ECO:0000313" key="10">
    <source>
        <dbReference type="Proteomes" id="UP000025245"/>
    </source>
</evidence>
<dbReference type="RefSeq" id="WP_003100773.1">
    <property type="nucleotide sequence ID" value="NZ_CP010783.1"/>
</dbReference>
<feature type="transmembrane region" description="Helical" evidence="6">
    <location>
        <begin position="85"/>
        <end position="104"/>
    </location>
</feature>
<feature type="transmembrane region" description="Helical" evidence="6">
    <location>
        <begin position="321"/>
        <end position="345"/>
    </location>
</feature>
<keyword evidence="5 6" id="KW-0472">Membrane</keyword>
<dbReference type="STRING" id="1346.BMF34_01940"/>
<dbReference type="GO" id="GO:0015137">
    <property type="term" value="F:citrate transmembrane transporter activity"/>
    <property type="evidence" value="ECO:0007669"/>
    <property type="project" value="InterPro"/>
</dbReference>
<organism evidence="9 11">
    <name type="scientific">Streptococcus iniae</name>
    <name type="common">Streptococcus shiloi</name>
    <dbReference type="NCBI Taxonomy" id="1346"/>
    <lineage>
        <taxon>Bacteria</taxon>
        <taxon>Bacillati</taxon>
        <taxon>Bacillota</taxon>
        <taxon>Bacilli</taxon>
        <taxon>Lactobacillales</taxon>
        <taxon>Streptococcaceae</taxon>
        <taxon>Streptococcus</taxon>
    </lineage>
</organism>
<dbReference type="AlphaFoldDB" id="A0A1J0MXF3"/>
<dbReference type="GO" id="GO:0016020">
    <property type="term" value="C:membrane"/>
    <property type="evidence" value="ECO:0007669"/>
    <property type="project" value="UniProtKB-SubCell"/>
</dbReference>
<dbReference type="OrthoDB" id="5329450at2"/>
<dbReference type="eggNOG" id="COG2851">
    <property type="taxonomic scope" value="Bacteria"/>
</dbReference>
<dbReference type="KEGG" id="siz:SI82_02045"/>
<evidence type="ECO:0000313" key="9">
    <source>
        <dbReference type="EMBL" id="RLU58780.1"/>
    </source>
</evidence>
<keyword evidence="3 6" id="KW-0812">Transmembrane</keyword>
<feature type="transmembrane region" description="Helical" evidence="6">
    <location>
        <begin position="403"/>
        <end position="425"/>
    </location>
</feature>
<proteinExistence type="predicted"/>
<evidence type="ECO:0000313" key="11">
    <source>
        <dbReference type="Proteomes" id="UP000269148"/>
    </source>
</evidence>
<feature type="transmembrane region" description="Helical" evidence="6">
    <location>
        <begin position="380"/>
        <end position="397"/>
    </location>
</feature>
<feature type="transmembrane region" description="Helical" evidence="6">
    <location>
        <begin position="257"/>
        <end position="274"/>
    </location>
</feature>
<dbReference type="NCBIfam" id="TIGR00784">
    <property type="entry name" value="citMHS"/>
    <property type="match status" value="1"/>
</dbReference>
<reference evidence="8 10" key="1">
    <citation type="journal article" date="2014" name="Genome Announc.">
        <title>Complete Genome Sequence of a Virulent Strain, Streptococcus iniae ISET0901, Isolated from Diseased Tilapia.</title>
        <authorList>
            <person name="Pridgeon J.W."/>
            <person name="Zhang D."/>
            <person name="Zhang L."/>
        </authorList>
    </citation>
    <scope>NUCLEOTIDE SEQUENCE [LARGE SCALE GENOMIC DNA]</scope>
    <source>
        <strain evidence="8 10">ISET0901</strain>
    </source>
</reference>
<feature type="transmembrane region" description="Helical" evidence="6">
    <location>
        <begin position="357"/>
        <end position="375"/>
    </location>
</feature>
<dbReference type="Pfam" id="PF03600">
    <property type="entry name" value="CitMHS"/>
    <property type="match status" value="1"/>
</dbReference>
<dbReference type="Proteomes" id="UP000025245">
    <property type="component" value="Chromosome"/>
</dbReference>
<dbReference type="EMBL" id="CP007586">
    <property type="protein sequence ID" value="AHY15236.1"/>
    <property type="molecule type" value="Genomic_DNA"/>
</dbReference>
<feature type="transmembrane region" description="Helical" evidence="6">
    <location>
        <begin position="445"/>
        <end position="465"/>
    </location>
</feature>
<keyword evidence="10" id="KW-1185">Reference proteome</keyword>
<feature type="transmembrane region" description="Helical" evidence="6">
    <location>
        <begin position="161"/>
        <end position="178"/>
    </location>
</feature>
<dbReference type="KEGG" id="sio:DW64_01760"/>
<evidence type="ECO:0000313" key="8">
    <source>
        <dbReference type="EMBL" id="AHY15236.1"/>
    </source>
</evidence>
<evidence type="ECO:0000256" key="3">
    <source>
        <dbReference type="ARBA" id="ARBA00022692"/>
    </source>
</evidence>
<dbReference type="InterPro" id="IPR014738">
    <property type="entry name" value="Citrate_transporter"/>
</dbReference>
<name>A0A1J0MXF3_STRIN</name>
<protein>
    <submittedName>
        <fullName evidence="9">Citrate transporter</fullName>
    </submittedName>
</protein>
<reference evidence="9 11" key="2">
    <citation type="submission" date="2018-06" db="EMBL/GenBank/DDBJ databases">
        <title>Mutators as drivers of adaptation in pathogenic bacteria and a risk factor for host jumps and vaccine escape.</title>
        <authorList>
            <person name="Barnes A.C."/>
            <person name="Silayeva O."/>
        </authorList>
    </citation>
    <scope>NUCLEOTIDE SEQUENCE [LARGE SCALE GENOMIC DNA]</scope>
    <source>
        <strain evidence="9 11">QMA0445</strain>
    </source>
</reference>
<accession>A0A1J0MXF3</accession>
<evidence type="ECO:0000259" key="7">
    <source>
        <dbReference type="Pfam" id="PF03600"/>
    </source>
</evidence>
<keyword evidence="4 6" id="KW-1133">Transmembrane helix</keyword>
<feature type="domain" description="Citrate transporter-like" evidence="7">
    <location>
        <begin position="14"/>
        <end position="409"/>
    </location>
</feature>
<evidence type="ECO:0000256" key="2">
    <source>
        <dbReference type="ARBA" id="ARBA00022448"/>
    </source>
</evidence>
<feature type="transmembrane region" description="Helical" evidence="6">
    <location>
        <begin position="198"/>
        <end position="217"/>
    </location>
</feature>
<dbReference type="KEGG" id="siq:DQ08_01775"/>
<dbReference type="GeneID" id="35765681"/>
<evidence type="ECO:0000256" key="4">
    <source>
        <dbReference type="ARBA" id="ARBA00022989"/>
    </source>
</evidence>
<dbReference type="InterPro" id="IPR004680">
    <property type="entry name" value="Cit_transptr-like_dom"/>
</dbReference>
<evidence type="ECO:0000256" key="5">
    <source>
        <dbReference type="ARBA" id="ARBA00023136"/>
    </source>
</evidence>
<dbReference type="EMBL" id="QLQD01000018">
    <property type="protein sequence ID" value="RLU58780.1"/>
    <property type="molecule type" value="Genomic_DNA"/>
</dbReference>
<keyword evidence="2" id="KW-0813">Transport</keyword>
<gene>
    <name evidence="9" type="ORF">DIY07_01725</name>
    <name evidence="8" type="ORF">DQ08_01775</name>
</gene>
<comment type="subcellular location">
    <subcellularLocation>
        <location evidence="1">Membrane</location>
        <topology evidence="1">Multi-pass membrane protein</topology>
    </subcellularLocation>
</comment>
<dbReference type="Proteomes" id="UP000269148">
    <property type="component" value="Unassembled WGS sequence"/>
</dbReference>
<feature type="transmembrane region" description="Helical" evidence="6">
    <location>
        <begin position="28"/>
        <end position="49"/>
    </location>
</feature>
<feature type="transmembrane region" description="Helical" evidence="6">
    <location>
        <begin position="280"/>
        <end position="301"/>
    </location>
</feature>
<feature type="transmembrane region" description="Helical" evidence="6">
    <location>
        <begin position="6"/>
        <end position="21"/>
    </location>
</feature>
<evidence type="ECO:0000256" key="6">
    <source>
        <dbReference type="SAM" id="Phobius"/>
    </source>
</evidence>